<comment type="catalytic activity">
    <reaction evidence="11">
        <text>a 1,2-diacyl-sn-glycero-3-phospho-L-serine + H(+) = a 1,2-diacyl-sn-glycero-3-phosphoethanolamine + CO2</text>
        <dbReference type="Rhea" id="RHEA:20828"/>
        <dbReference type="ChEBI" id="CHEBI:15378"/>
        <dbReference type="ChEBI" id="CHEBI:16526"/>
        <dbReference type="ChEBI" id="CHEBI:57262"/>
        <dbReference type="ChEBI" id="CHEBI:64612"/>
        <dbReference type="EC" id="4.1.1.65"/>
    </reaction>
</comment>
<dbReference type="UniPathway" id="UPA00558">
    <property type="reaction ID" value="UER00616"/>
</dbReference>
<dbReference type="EMBL" id="FOIR01000001">
    <property type="protein sequence ID" value="SEW01655.1"/>
    <property type="molecule type" value="Genomic_DNA"/>
</dbReference>
<reference evidence="14" key="1">
    <citation type="submission" date="2016-10" db="EMBL/GenBank/DDBJ databases">
        <authorList>
            <person name="Varghese N."/>
            <person name="Submissions S."/>
        </authorList>
    </citation>
    <scope>NUCLEOTIDE SEQUENCE [LARGE SCALE GENOMIC DNA]</scope>
    <source>
        <strain evidence="14">CGMCC 1.12402</strain>
    </source>
</reference>
<sequence length="219" mass="24991">MTIHKEGRVLLLVLFLIFFGLNFGLNYLAVGQPWQAIVLAISAIIFFFFLQFFRNPTRKIEINEKQVIAPADGKVVVIEKTTEDEYFKGAERIQVSIFMSPINVHVNRNPVTGLIKYFRYHKGKYLVAWHPKSSTENERTTIVYELHKGVEILIRQIAGAAARRICWYIKEEQSVIQGKEFGFIKFGSRVDLFLPLDAKITVENGQITKGGQTVIAELG</sequence>
<dbReference type="OrthoDB" id="9790893at2"/>
<dbReference type="PANTHER" id="PTHR35809:SF1">
    <property type="entry name" value="ARCHAETIDYLSERINE DECARBOXYLASE PROENZYME-RELATED"/>
    <property type="match status" value="1"/>
</dbReference>
<feature type="transmembrane region" description="Helical" evidence="12">
    <location>
        <begin position="34"/>
        <end position="53"/>
    </location>
</feature>
<feature type="transmembrane region" description="Helical" evidence="12">
    <location>
        <begin position="9"/>
        <end position="28"/>
    </location>
</feature>
<evidence type="ECO:0000313" key="14">
    <source>
        <dbReference type="Proteomes" id="UP000199437"/>
    </source>
</evidence>
<dbReference type="AlphaFoldDB" id="A0A1I0NK18"/>
<keyword evidence="3 11" id="KW-0210">Decarboxylase</keyword>
<dbReference type="NCBIfam" id="NF003678">
    <property type="entry name" value="PRK05305.1-2"/>
    <property type="match status" value="1"/>
</dbReference>
<evidence type="ECO:0000256" key="8">
    <source>
        <dbReference type="ARBA" id="ARBA00023239"/>
    </source>
</evidence>
<keyword evidence="8 11" id="KW-0456">Lyase</keyword>
<proteinExistence type="inferred from homology"/>
<evidence type="ECO:0000256" key="11">
    <source>
        <dbReference type="HAMAP-Rule" id="MF_00664"/>
    </source>
</evidence>
<protein>
    <recommendedName>
        <fullName evidence="11">Phosphatidylserine decarboxylase proenzyme</fullName>
        <ecNumber evidence="11">4.1.1.65</ecNumber>
    </recommendedName>
    <component>
        <recommendedName>
            <fullName evidence="11">Phosphatidylserine decarboxylase alpha chain</fullName>
        </recommendedName>
    </component>
    <component>
        <recommendedName>
            <fullName evidence="11">Phosphatidylserine decarboxylase beta chain</fullName>
        </recommendedName>
    </component>
</protein>
<dbReference type="EC" id="4.1.1.65" evidence="11"/>
<gene>
    <name evidence="11" type="primary">psd</name>
    <name evidence="13" type="ORF">SAMN05216290_1256</name>
</gene>
<evidence type="ECO:0000256" key="1">
    <source>
        <dbReference type="ARBA" id="ARBA00022475"/>
    </source>
</evidence>
<dbReference type="STRING" id="1267423.SAMN05216290_1256"/>
<evidence type="ECO:0000313" key="13">
    <source>
        <dbReference type="EMBL" id="SEW01655.1"/>
    </source>
</evidence>
<dbReference type="InterPro" id="IPR033175">
    <property type="entry name" value="PSD-A"/>
</dbReference>
<feature type="chain" id="PRO_5023371414" description="Phosphatidylserine decarboxylase alpha chain" evidence="11">
    <location>
        <begin position="188"/>
        <end position="219"/>
    </location>
</feature>
<keyword evidence="5 11" id="KW-0472">Membrane</keyword>
<feature type="active site" description="Schiff-base intermediate with substrate; via pyruvic acid" evidence="11">
    <location>
        <position position="188"/>
    </location>
</feature>
<evidence type="ECO:0000256" key="4">
    <source>
        <dbReference type="ARBA" id="ARBA00023098"/>
    </source>
</evidence>
<feature type="modified residue" description="Pyruvic acid (Ser); by autocatalysis" evidence="11">
    <location>
        <position position="188"/>
    </location>
</feature>
<keyword evidence="12" id="KW-0812">Transmembrane</keyword>
<evidence type="ECO:0000256" key="3">
    <source>
        <dbReference type="ARBA" id="ARBA00022793"/>
    </source>
</evidence>
<dbReference type="GO" id="GO:0005886">
    <property type="term" value="C:plasma membrane"/>
    <property type="evidence" value="ECO:0007669"/>
    <property type="project" value="UniProtKB-SubCell"/>
</dbReference>
<evidence type="ECO:0000256" key="9">
    <source>
        <dbReference type="ARBA" id="ARBA00023264"/>
    </source>
</evidence>
<accession>A0A1I0NK18</accession>
<keyword evidence="10 11" id="KW-0670">Pyruvate</keyword>
<keyword evidence="7 11" id="KW-0594">Phospholipid biosynthesis</keyword>
<evidence type="ECO:0000256" key="5">
    <source>
        <dbReference type="ARBA" id="ARBA00023136"/>
    </source>
</evidence>
<organism evidence="13 14">
    <name type="scientific">Roseivirga pacifica</name>
    <dbReference type="NCBI Taxonomy" id="1267423"/>
    <lineage>
        <taxon>Bacteria</taxon>
        <taxon>Pseudomonadati</taxon>
        <taxon>Bacteroidota</taxon>
        <taxon>Cytophagia</taxon>
        <taxon>Cytophagales</taxon>
        <taxon>Roseivirgaceae</taxon>
        <taxon>Roseivirga</taxon>
    </lineage>
</organism>
<dbReference type="RefSeq" id="WP_090257655.1">
    <property type="nucleotide sequence ID" value="NZ_FOIR01000001.1"/>
</dbReference>
<comment type="PTM">
    <text evidence="11">Is synthesized initially as an inactive proenzyme. Formation of the active enzyme involves a self-maturation process in which the active site pyruvoyl group is generated from an internal serine residue via an autocatalytic post-translational modification. Two non-identical subunits are generated from the proenzyme in this reaction, and the pyruvate is formed at the N-terminus of the alpha chain, which is derived from the carboxyl end of the proenzyme. The post-translation cleavage follows an unusual pathway, termed non-hydrolytic serinolysis, in which the side chain hydroxyl group of the serine supplies its oxygen atom to form the C-terminus of the beta chain, while the remainder of the serine residue undergoes an oxidative deamination to produce ammonia and the pyruvoyl prosthetic group on the alpha chain.</text>
</comment>
<dbReference type="PANTHER" id="PTHR35809">
    <property type="entry name" value="ARCHAETIDYLSERINE DECARBOXYLASE PROENZYME-RELATED"/>
    <property type="match status" value="1"/>
</dbReference>
<keyword evidence="9 11" id="KW-1208">Phospholipid metabolism</keyword>
<keyword evidence="4 11" id="KW-0443">Lipid metabolism</keyword>
<keyword evidence="6 11" id="KW-0865">Zymogen</keyword>
<keyword evidence="1 11" id="KW-1003">Cell membrane</keyword>
<dbReference type="NCBIfam" id="NF003685">
    <property type="entry name" value="PRK05305.2-5"/>
    <property type="match status" value="1"/>
</dbReference>
<dbReference type="Proteomes" id="UP000199437">
    <property type="component" value="Unassembled WGS sequence"/>
</dbReference>
<comment type="pathway">
    <text evidence="11">Phospholipid metabolism; phosphatidylethanolamine biosynthesis; phosphatidylethanolamine from CDP-diacylglycerol: step 2/2.</text>
</comment>
<comment type="cofactor">
    <cofactor evidence="11">
        <name>pyruvate</name>
        <dbReference type="ChEBI" id="CHEBI:15361"/>
    </cofactor>
    <text evidence="11">Binds 1 pyruvoyl group covalently per subunit.</text>
</comment>
<comment type="subunit">
    <text evidence="11">Heterodimer of a large membrane-associated beta subunit and a small pyruvoyl-containing alpha subunit.</text>
</comment>
<feature type="chain" id="PRO_5023371415" description="Phosphatidylserine decarboxylase beta chain" evidence="11">
    <location>
        <begin position="1"/>
        <end position="187"/>
    </location>
</feature>
<evidence type="ECO:0000256" key="12">
    <source>
        <dbReference type="SAM" id="Phobius"/>
    </source>
</evidence>
<evidence type="ECO:0000256" key="2">
    <source>
        <dbReference type="ARBA" id="ARBA00022516"/>
    </source>
</evidence>
<dbReference type="InterPro" id="IPR003817">
    <property type="entry name" value="PS_Dcarbxylase"/>
</dbReference>
<evidence type="ECO:0000256" key="6">
    <source>
        <dbReference type="ARBA" id="ARBA00023145"/>
    </source>
</evidence>
<comment type="function">
    <text evidence="11">Catalyzes the formation of phosphatidylethanolamine (PtdEtn) from phosphatidylserine (PtdSer).</text>
</comment>
<comment type="subcellular location">
    <subcellularLocation>
        <location evidence="11">Cell membrane</location>
        <topology evidence="11">Peripheral membrane protein</topology>
    </subcellularLocation>
</comment>
<dbReference type="GeneID" id="99985988"/>
<keyword evidence="12" id="KW-1133">Transmembrane helix</keyword>
<dbReference type="GO" id="GO:0004609">
    <property type="term" value="F:phosphatidylserine decarboxylase activity"/>
    <property type="evidence" value="ECO:0007669"/>
    <property type="project" value="UniProtKB-UniRule"/>
</dbReference>
<comment type="similarity">
    <text evidence="11">Belongs to the phosphatidylserine decarboxylase family. PSD-A subfamily.</text>
</comment>
<dbReference type="HAMAP" id="MF_00664">
    <property type="entry name" value="PS_decarb_PSD_A"/>
    <property type="match status" value="1"/>
</dbReference>
<name>A0A1I0NK18_9BACT</name>
<keyword evidence="14" id="KW-1185">Reference proteome</keyword>
<dbReference type="Pfam" id="PF02666">
    <property type="entry name" value="PS_Dcarbxylase"/>
    <property type="match status" value="1"/>
</dbReference>
<keyword evidence="2 11" id="KW-0444">Lipid biosynthesis</keyword>
<dbReference type="GO" id="GO:0006646">
    <property type="term" value="P:phosphatidylethanolamine biosynthetic process"/>
    <property type="evidence" value="ECO:0007669"/>
    <property type="project" value="UniProtKB-UniRule"/>
</dbReference>
<evidence type="ECO:0000256" key="7">
    <source>
        <dbReference type="ARBA" id="ARBA00023209"/>
    </source>
</evidence>
<feature type="site" description="Cleavage (non-hydrolytic); by autocatalysis" evidence="11">
    <location>
        <begin position="187"/>
        <end position="188"/>
    </location>
</feature>
<evidence type="ECO:0000256" key="10">
    <source>
        <dbReference type="ARBA" id="ARBA00023317"/>
    </source>
</evidence>